<dbReference type="PANTHER" id="PTHR37017">
    <property type="entry name" value="AB HYDROLASE-1 DOMAIN-CONTAINING PROTEIN-RELATED"/>
    <property type="match status" value="1"/>
</dbReference>
<dbReference type="InterPro" id="IPR052897">
    <property type="entry name" value="Sec-Metab_Biosynth_Hydrolase"/>
</dbReference>
<feature type="domain" description="AB hydrolase-1" evidence="1">
    <location>
        <begin position="13"/>
        <end position="260"/>
    </location>
</feature>
<keyword evidence="2" id="KW-0378">Hydrolase</keyword>
<dbReference type="GO" id="GO:0016787">
    <property type="term" value="F:hydrolase activity"/>
    <property type="evidence" value="ECO:0007669"/>
    <property type="project" value="UniProtKB-KW"/>
</dbReference>
<proteinExistence type="predicted"/>
<reference evidence="2 3" key="1">
    <citation type="submission" date="2018-02" db="EMBL/GenBank/DDBJ databases">
        <title>The genomes of Aspergillus section Nigri reveals drivers in fungal speciation.</title>
        <authorList>
            <consortium name="DOE Joint Genome Institute"/>
            <person name="Vesth T.C."/>
            <person name="Nybo J."/>
            <person name="Theobald S."/>
            <person name="Brandl J."/>
            <person name="Frisvad J.C."/>
            <person name="Nielsen K.F."/>
            <person name="Lyhne E.K."/>
            <person name="Kogle M.E."/>
            <person name="Kuo A."/>
            <person name="Riley R."/>
            <person name="Clum A."/>
            <person name="Nolan M."/>
            <person name="Lipzen A."/>
            <person name="Salamov A."/>
            <person name="Henrissat B."/>
            <person name="Wiebenga A."/>
            <person name="De vries R.P."/>
            <person name="Grigoriev I.V."/>
            <person name="Mortensen U.H."/>
            <person name="Andersen M.R."/>
            <person name="Baker S.E."/>
        </authorList>
    </citation>
    <scope>NUCLEOTIDE SEQUENCE [LARGE SCALE GENOMIC DNA]</scope>
    <source>
        <strain evidence="2 3">CBS 114.80</strain>
    </source>
</reference>
<dbReference type="Proteomes" id="UP000248817">
    <property type="component" value="Unassembled WGS sequence"/>
</dbReference>
<protein>
    <submittedName>
        <fullName evidence="2">Alpha/beta-hydrolase</fullName>
    </submittedName>
</protein>
<dbReference type="AlphaFoldDB" id="A0A2V5HQL7"/>
<dbReference type="InterPro" id="IPR029058">
    <property type="entry name" value="AB_hydrolase_fold"/>
</dbReference>
<dbReference type="SUPFAM" id="SSF53474">
    <property type="entry name" value="alpha/beta-Hydrolases"/>
    <property type="match status" value="1"/>
</dbReference>
<organism evidence="2 3">
    <name type="scientific">Aspergillus indologenus CBS 114.80</name>
    <dbReference type="NCBI Taxonomy" id="1450541"/>
    <lineage>
        <taxon>Eukaryota</taxon>
        <taxon>Fungi</taxon>
        <taxon>Dikarya</taxon>
        <taxon>Ascomycota</taxon>
        <taxon>Pezizomycotina</taxon>
        <taxon>Eurotiomycetes</taxon>
        <taxon>Eurotiomycetidae</taxon>
        <taxon>Eurotiales</taxon>
        <taxon>Aspergillaceae</taxon>
        <taxon>Aspergillus</taxon>
        <taxon>Aspergillus subgen. Circumdati</taxon>
    </lineage>
</organism>
<dbReference type="EMBL" id="KZ825586">
    <property type="protein sequence ID" value="PYI26788.1"/>
    <property type="molecule type" value="Genomic_DNA"/>
</dbReference>
<evidence type="ECO:0000313" key="3">
    <source>
        <dbReference type="Proteomes" id="UP000248817"/>
    </source>
</evidence>
<dbReference type="InterPro" id="IPR000073">
    <property type="entry name" value="AB_hydrolase_1"/>
</dbReference>
<gene>
    <name evidence="2" type="ORF">BP00DRAFT_430020</name>
</gene>
<accession>A0A2V5HQL7</accession>
<evidence type="ECO:0000313" key="2">
    <source>
        <dbReference type="EMBL" id="PYI26788.1"/>
    </source>
</evidence>
<name>A0A2V5HQL7_9EURO</name>
<sequence length="269" mass="29320">MATTTTTTTHLTIVLVHGAWHQPSSYSLFTTALRRLGHEVHVPRLLSMNGARPANAGLEEDSDLIRTYVESLVSAGREVLVLLHSYGGQVGTNALSDGLGVTARRAQGLPGGIVQLVYIAGFAVTEGISMTDVVVAHGHGDLMDVAFDFAADRTCISRDPKTLVVGASARSDEETEAYIATFQRWNGNGFDAKLQHVAWRPEEGGIPQIGYIYTTQDMTVPWDYQKEFVQTMQDAGCRVRTWQLETGHCPTFTKCDEVVEIVHALAMGN</sequence>
<keyword evidence="3" id="KW-1185">Reference proteome</keyword>
<dbReference type="Pfam" id="PF12697">
    <property type="entry name" value="Abhydrolase_6"/>
    <property type="match status" value="1"/>
</dbReference>
<dbReference type="PANTHER" id="PTHR37017:SF10">
    <property type="entry name" value="AB HYDROLASE-1 DOMAIN-CONTAINING PROTEIN"/>
    <property type="match status" value="1"/>
</dbReference>
<evidence type="ECO:0000259" key="1">
    <source>
        <dbReference type="Pfam" id="PF12697"/>
    </source>
</evidence>
<dbReference type="Gene3D" id="3.40.50.1820">
    <property type="entry name" value="alpha/beta hydrolase"/>
    <property type="match status" value="1"/>
</dbReference>